<gene>
    <name evidence="5" type="ORF">GCM10007940_28490</name>
</gene>
<dbReference type="AlphaFoldDB" id="A0AA37SRM7"/>
<protein>
    <recommendedName>
        <fullName evidence="4">HTH araC/xylS-type domain-containing protein</fullName>
    </recommendedName>
</protein>
<dbReference type="Gene3D" id="1.10.10.60">
    <property type="entry name" value="Homeodomain-like"/>
    <property type="match status" value="2"/>
</dbReference>
<dbReference type="GO" id="GO:0043565">
    <property type="term" value="F:sequence-specific DNA binding"/>
    <property type="evidence" value="ECO:0007669"/>
    <property type="project" value="InterPro"/>
</dbReference>
<feature type="domain" description="HTH araC/xylS-type" evidence="4">
    <location>
        <begin position="17"/>
        <end position="116"/>
    </location>
</feature>
<evidence type="ECO:0000256" key="3">
    <source>
        <dbReference type="ARBA" id="ARBA00023163"/>
    </source>
</evidence>
<keyword evidence="2" id="KW-0238">DNA-binding</keyword>
<dbReference type="InterPro" id="IPR018060">
    <property type="entry name" value="HTH_AraC"/>
</dbReference>
<dbReference type="InterPro" id="IPR020449">
    <property type="entry name" value="Tscrpt_reg_AraC-type_HTH"/>
</dbReference>
<reference evidence="5" key="2">
    <citation type="submission" date="2023-01" db="EMBL/GenBank/DDBJ databases">
        <title>Draft genome sequence of Portibacter lacus strain NBRC 108769.</title>
        <authorList>
            <person name="Sun Q."/>
            <person name="Mori K."/>
        </authorList>
    </citation>
    <scope>NUCLEOTIDE SEQUENCE</scope>
    <source>
        <strain evidence="5">NBRC 108769</strain>
    </source>
</reference>
<dbReference type="Pfam" id="PF12833">
    <property type="entry name" value="HTH_18"/>
    <property type="match status" value="1"/>
</dbReference>
<organism evidence="5 6">
    <name type="scientific">Portibacter lacus</name>
    <dbReference type="NCBI Taxonomy" id="1099794"/>
    <lineage>
        <taxon>Bacteria</taxon>
        <taxon>Pseudomonadati</taxon>
        <taxon>Bacteroidota</taxon>
        <taxon>Saprospiria</taxon>
        <taxon>Saprospirales</taxon>
        <taxon>Haliscomenobacteraceae</taxon>
        <taxon>Portibacter</taxon>
    </lineage>
</organism>
<dbReference type="InterPro" id="IPR009057">
    <property type="entry name" value="Homeodomain-like_sf"/>
</dbReference>
<evidence type="ECO:0000259" key="4">
    <source>
        <dbReference type="PROSITE" id="PS01124"/>
    </source>
</evidence>
<keyword evidence="3" id="KW-0804">Transcription</keyword>
<dbReference type="PANTHER" id="PTHR40055:SF2">
    <property type="entry name" value="DNA GYRASE INHIBITOR"/>
    <property type="match status" value="1"/>
</dbReference>
<dbReference type="SUPFAM" id="SSF55136">
    <property type="entry name" value="Probable bacterial effector-binding domain"/>
    <property type="match status" value="1"/>
</dbReference>
<dbReference type="Pfam" id="PF22526">
    <property type="entry name" value="DUF7000"/>
    <property type="match status" value="1"/>
</dbReference>
<keyword evidence="6" id="KW-1185">Reference proteome</keyword>
<evidence type="ECO:0000256" key="1">
    <source>
        <dbReference type="ARBA" id="ARBA00023015"/>
    </source>
</evidence>
<comment type="caution">
    <text evidence="5">The sequence shown here is derived from an EMBL/GenBank/DDBJ whole genome shotgun (WGS) entry which is preliminary data.</text>
</comment>
<proteinExistence type="predicted"/>
<dbReference type="InterPro" id="IPR011256">
    <property type="entry name" value="Reg_factor_effector_dom_sf"/>
</dbReference>
<dbReference type="InterPro" id="IPR029442">
    <property type="entry name" value="GyrI-like"/>
</dbReference>
<evidence type="ECO:0000313" key="5">
    <source>
        <dbReference type="EMBL" id="GLR18234.1"/>
    </source>
</evidence>
<dbReference type="Gene3D" id="3.20.80.10">
    <property type="entry name" value="Regulatory factor, effector binding domain"/>
    <property type="match status" value="1"/>
</dbReference>
<dbReference type="InterPro" id="IPR018062">
    <property type="entry name" value="HTH_AraC-typ_CS"/>
</dbReference>
<dbReference type="Proteomes" id="UP001156666">
    <property type="component" value="Unassembled WGS sequence"/>
</dbReference>
<dbReference type="SMART" id="SM00342">
    <property type="entry name" value="HTH_ARAC"/>
    <property type="match status" value="1"/>
</dbReference>
<dbReference type="EMBL" id="BSOH01000016">
    <property type="protein sequence ID" value="GLR18234.1"/>
    <property type="molecule type" value="Genomic_DNA"/>
</dbReference>
<dbReference type="GO" id="GO:0003700">
    <property type="term" value="F:DNA-binding transcription factor activity"/>
    <property type="evidence" value="ECO:0007669"/>
    <property type="project" value="InterPro"/>
</dbReference>
<dbReference type="Pfam" id="PF06445">
    <property type="entry name" value="GyrI-like"/>
    <property type="match status" value="1"/>
</dbReference>
<evidence type="ECO:0000256" key="2">
    <source>
        <dbReference type="ARBA" id="ARBA00023125"/>
    </source>
</evidence>
<dbReference type="RefSeq" id="WP_235295558.1">
    <property type="nucleotide sequence ID" value="NZ_BSOH01000016.1"/>
</dbReference>
<sequence>MEDDFNKTRLEYIKRINFVLDFIEKNLEADLSLESLSKKAHYSSFHFHRVFSTIIGENLNQYVNRKRVERISSMLLTGSNKTIKELAYIYGFNSESSFSRTFKKYYGISPTRFKSEGKNTLSKIGIESFSTERYICSIDNIKKWIEMNAQIVVTELQEIKLAGVMHIGEFGKIGDMYQKLMKWGHKNEVINTSDFKAITIYHDNPNVTQYTKVRFSACITINKDIEPEGEIRQVNIQRGIYVVGRFEIKGEDISKAWKNICIWVIENGYEFRDGDFFEIYHNDHKTHPEQKIILDICIPLEKKNIILNKTYNVNISSMEGGSNSCEKQLGYHELIKYMKELRAFFEKEYEAYFKLGKVYQGSPDFSYFSLTTEKLKKQKLKFVIILNHKLMNFSICLSGQNKSIRKKYWEMFKNSDWKKYHLVESINNSLPIIEHVIVENPDIDNRLQLTEQIEKESLNFINDLRDILE</sequence>
<dbReference type="PRINTS" id="PR00032">
    <property type="entry name" value="HTHARAC"/>
</dbReference>
<dbReference type="InterPro" id="IPR010499">
    <property type="entry name" value="AraC_E-bd"/>
</dbReference>
<dbReference type="PROSITE" id="PS00041">
    <property type="entry name" value="HTH_ARAC_FAMILY_1"/>
    <property type="match status" value="1"/>
</dbReference>
<dbReference type="PROSITE" id="PS01124">
    <property type="entry name" value="HTH_ARAC_FAMILY_2"/>
    <property type="match status" value="1"/>
</dbReference>
<dbReference type="SMART" id="SM00871">
    <property type="entry name" value="AraC_E_bind"/>
    <property type="match status" value="1"/>
</dbReference>
<dbReference type="InterPro" id="IPR054269">
    <property type="entry name" value="DUF7000"/>
</dbReference>
<dbReference type="InterPro" id="IPR050908">
    <property type="entry name" value="SmbC-like"/>
</dbReference>
<evidence type="ECO:0000313" key="6">
    <source>
        <dbReference type="Proteomes" id="UP001156666"/>
    </source>
</evidence>
<name>A0AA37SRM7_9BACT</name>
<reference evidence="5" key="1">
    <citation type="journal article" date="2014" name="Int. J. Syst. Evol. Microbiol.">
        <title>Complete genome sequence of Corynebacterium casei LMG S-19264T (=DSM 44701T), isolated from a smear-ripened cheese.</title>
        <authorList>
            <consortium name="US DOE Joint Genome Institute (JGI-PGF)"/>
            <person name="Walter F."/>
            <person name="Albersmeier A."/>
            <person name="Kalinowski J."/>
            <person name="Ruckert C."/>
        </authorList>
    </citation>
    <scope>NUCLEOTIDE SEQUENCE</scope>
    <source>
        <strain evidence="5">NBRC 108769</strain>
    </source>
</reference>
<accession>A0AA37SRM7</accession>
<keyword evidence="1" id="KW-0805">Transcription regulation</keyword>
<dbReference type="SUPFAM" id="SSF46689">
    <property type="entry name" value="Homeodomain-like"/>
    <property type="match status" value="2"/>
</dbReference>
<dbReference type="PANTHER" id="PTHR40055">
    <property type="entry name" value="TRANSCRIPTIONAL REGULATOR YGIV-RELATED"/>
    <property type="match status" value="1"/>
</dbReference>